<keyword evidence="9 13" id="KW-0408">Iron</keyword>
<dbReference type="GO" id="GO:0008395">
    <property type="term" value="F:steroid hydroxylase activity"/>
    <property type="evidence" value="ECO:0007669"/>
    <property type="project" value="TreeGrafter"/>
</dbReference>
<comment type="caution">
    <text evidence="17">The sequence shown here is derived from an EMBL/GenBank/DDBJ whole genome shotgun (WGS) entry which is preliminary data.</text>
</comment>
<evidence type="ECO:0000256" key="3">
    <source>
        <dbReference type="ARBA" id="ARBA00004860"/>
    </source>
</evidence>
<organism evidence="17 18">
    <name type="scientific">Muraenolepis orangiensis</name>
    <name type="common">Patagonian moray cod</name>
    <dbReference type="NCBI Taxonomy" id="630683"/>
    <lineage>
        <taxon>Eukaryota</taxon>
        <taxon>Metazoa</taxon>
        <taxon>Chordata</taxon>
        <taxon>Craniata</taxon>
        <taxon>Vertebrata</taxon>
        <taxon>Euteleostomi</taxon>
        <taxon>Actinopterygii</taxon>
        <taxon>Neopterygii</taxon>
        <taxon>Teleostei</taxon>
        <taxon>Neoteleostei</taxon>
        <taxon>Acanthomorphata</taxon>
        <taxon>Zeiogadaria</taxon>
        <taxon>Gadariae</taxon>
        <taxon>Gadiformes</taxon>
        <taxon>Muraenolepidoidei</taxon>
        <taxon>Muraenolepididae</taxon>
        <taxon>Muraenolepis</taxon>
    </lineage>
</organism>
<evidence type="ECO:0000313" key="18">
    <source>
        <dbReference type="Proteomes" id="UP001148018"/>
    </source>
</evidence>
<reference evidence="17" key="1">
    <citation type="submission" date="2022-07" db="EMBL/GenBank/DDBJ databases">
        <title>Chromosome-level genome of Muraenolepis orangiensis.</title>
        <authorList>
            <person name="Kim J."/>
        </authorList>
    </citation>
    <scope>NUCLEOTIDE SEQUENCE</scope>
    <source>
        <strain evidence="17">KU_S4_2022</strain>
        <tissue evidence="17">Muscle</tissue>
    </source>
</reference>
<protein>
    <recommendedName>
        <fullName evidence="19">Cytochrome P450 7B1</fullName>
    </recommendedName>
</protein>
<dbReference type="PANTHER" id="PTHR24304:SF0">
    <property type="entry name" value="CYTOCHROME P450 7B1"/>
    <property type="match status" value="1"/>
</dbReference>
<feature type="signal peptide" evidence="16">
    <location>
        <begin position="1"/>
        <end position="19"/>
    </location>
</feature>
<dbReference type="GO" id="GO:0042632">
    <property type="term" value="P:cholesterol homeostasis"/>
    <property type="evidence" value="ECO:0007669"/>
    <property type="project" value="TreeGrafter"/>
</dbReference>
<dbReference type="GO" id="GO:0016705">
    <property type="term" value="F:oxidoreductase activity, acting on paired donors, with incorporation or reduction of molecular oxygen"/>
    <property type="evidence" value="ECO:0007669"/>
    <property type="project" value="InterPro"/>
</dbReference>
<evidence type="ECO:0000313" key="17">
    <source>
        <dbReference type="EMBL" id="KAJ3595976.1"/>
    </source>
</evidence>
<evidence type="ECO:0000256" key="13">
    <source>
        <dbReference type="PIRNR" id="PIRNR000047"/>
    </source>
</evidence>
<dbReference type="Gene3D" id="1.10.630.10">
    <property type="entry name" value="Cytochrome P450"/>
    <property type="match status" value="1"/>
</dbReference>
<proteinExistence type="inferred from homology"/>
<dbReference type="InterPro" id="IPR001128">
    <property type="entry name" value="Cyt_P450"/>
</dbReference>
<dbReference type="InterPro" id="IPR002403">
    <property type="entry name" value="Cyt_P450_E_grp-IV"/>
</dbReference>
<feature type="chain" id="PRO_5040181224" description="Cytochrome P450 7B1" evidence="16">
    <location>
        <begin position="20"/>
        <end position="500"/>
    </location>
</feature>
<keyword evidence="7 13" id="KW-0256">Endoplasmic reticulum</keyword>
<keyword evidence="16" id="KW-0732">Signal</keyword>
<keyword evidence="11 13" id="KW-0472">Membrane</keyword>
<keyword evidence="12" id="KW-0753">Steroid metabolism</keyword>
<dbReference type="InterPro" id="IPR036396">
    <property type="entry name" value="Cyt_P450_sf"/>
</dbReference>
<evidence type="ECO:0000256" key="8">
    <source>
        <dbReference type="ARBA" id="ARBA00023002"/>
    </source>
</evidence>
<dbReference type="InterPro" id="IPR024204">
    <property type="entry name" value="Cyt_P450_CYP7A1-type"/>
</dbReference>
<comment type="similarity">
    <text evidence="4 13">Belongs to the cytochrome P450 family.</text>
</comment>
<accession>A0A9Q0IGC3</accession>
<dbReference type="AlphaFoldDB" id="A0A9Q0IGC3"/>
<evidence type="ECO:0000256" key="15">
    <source>
        <dbReference type="PIRSR" id="PIRSR000047-2"/>
    </source>
</evidence>
<dbReference type="GO" id="GO:0020037">
    <property type="term" value="F:heme binding"/>
    <property type="evidence" value="ECO:0007669"/>
    <property type="project" value="InterPro"/>
</dbReference>
<gene>
    <name evidence="17" type="ORF">NHX12_002385</name>
</gene>
<keyword evidence="5 13" id="KW-0349">Heme</keyword>
<evidence type="ECO:0000256" key="14">
    <source>
        <dbReference type="PIRSR" id="PIRSR000047-1"/>
    </source>
</evidence>
<dbReference type="InterPro" id="IPR050529">
    <property type="entry name" value="CYP450_sterol_14alpha_dmase"/>
</dbReference>
<evidence type="ECO:0008006" key="19">
    <source>
        <dbReference type="Google" id="ProtNLM"/>
    </source>
</evidence>
<dbReference type="Pfam" id="PF00067">
    <property type="entry name" value="p450"/>
    <property type="match status" value="1"/>
</dbReference>
<name>A0A9Q0IGC3_9TELE</name>
<dbReference type="GO" id="GO:0006699">
    <property type="term" value="P:bile acid biosynthetic process"/>
    <property type="evidence" value="ECO:0007669"/>
    <property type="project" value="TreeGrafter"/>
</dbReference>
<evidence type="ECO:0000256" key="1">
    <source>
        <dbReference type="ARBA" id="ARBA00001971"/>
    </source>
</evidence>
<evidence type="ECO:0000256" key="4">
    <source>
        <dbReference type="ARBA" id="ARBA00010617"/>
    </source>
</evidence>
<dbReference type="PANTHER" id="PTHR24304">
    <property type="entry name" value="CYTOCHROME P450 FAMILY 7"/>
    <property type="match status" value="1"/>
</dbReference>
<dbReference type="EMBL" id="JANIIK010000110">
    <property type="protein sequence ID" value="KAJ3595976.1"/>
    <property type="molecule type" value="Genomic_DNA"/>
</dbReference>
<dbReference type="Proteomes" id="UP001148018">
    <property type="component" value="Unassembled WGS sequence"/>
</dbReference>
<dbReference type="GO" id="GO:0005506">
    <property type="term" value="F:iron ion binding"/>
    <property type="evidence" value="ECO:0007669"/>
    <property type="project" value="InterPro"/>
</dbReference>
<dbReference type="OrthoDB" id="6692864at2759"/>
<dbReference type="PIRSF" id="PIRSF000047">
    <property type="entry name" value="Cytochrome_CYPVIIA1"/>
    <property type="match status" value="1"/>
</dbReference>
<feature type="binding site" evidence="15">
    <location>
        <position position="285"/>
    </location>
    <ligand>
        <name>substrate</name>
    </ligand>
</feature>
<dbReference type="SUPFAM" id="SSF48264">
    <property type="entry name" value="Cytochrome P450"/>
    <property type="match status" value="1"/>
</dbReference>
<evidence type="ECO:0000256" key="10">
    <source>
        <dbReference type="ARBA" id="ARBA00023098"/>
    </source>
</evidence>
<keyword evidence="18" id="KW-1185">Reference proteome</keyword>
<feature type="binding site" description="axial binding residue" evidence="14">
    <location>
        <position position="439"/>
    </location>
    <ligand>
        <name>heme</name>
        <dbReference type="ChEBI" id="CHEBI:30413"/>
    </ligand>
    <ligandPart>
        <name>Fe</name>
        <dbReference type="ChEBI" id="CHEBI:18248"/>
    </ligandPart>
</feature>
<evidence type="ECO:0000256" key="11">
    <source>
        <dbReference type="ARBA" id="ARBA00023136"/>
    </source>
</evidence>
<dbReference type="GO" id="GO:0005789">
    <property type="term" value="C:endoplasmic reticulum membrane"/>
    <property type="evidence" value="ECO:0007669"/>
    <property type="project" value="UniProtKB-SubCell"/>
</dbReference>
<evidence type="ECO:0000256" key="7">
    <source>
        <dbReference type="ARBA" id="ARBA00022824"/>
    </source>
</evidence>
<comment type="subcellular location">
    <subcellularLocation>
        <location evidence="2 13">Endoplasmic reticulum membrane</location>
    </subcellularLocation>
</comment>
<dbReference type="PRINTS" id="PR00465">
    <property type="entry name" value="EP450IV"/>
</dbReference>
<evidence type="ECO:0000256" key="9">
    <source>
        <dbReference type="ARBA" id="ARBA00023004"/>
    </source>
</evidence>
<evidence type="ECO:0000256" key="12">
    <source>
        <dbReference type="ARBA" id="ARBA00023221"/>
    </source>
</evidence>
<evidence type="ECO:0000256" key="5">
    <source>
        <dbReference type="ARBA" id="ARBA00022617"/>
    </source>
</evidence>
<keyword evidence="10" id="KW-0443">Lipid metabolism</keyword>
<evidence type="ECO:0000256" key="2">
    <source>
        <dbReference type="ARBA" id="ARBA00004586"/>
    </source>
</evidence>
<evidence type="ECO:0000256" key="16">
    <source>
        <dbReference type="SAM" id="SignalP"/>
    </source>
</evidence>
<sequence length="500" mass="57631">MWAVLLVLVGLLSVVLLLGRRRRREGEPQLIQGWVPYIGKALDFGLDSNAFLKKNQEKYGDVFTVYIAGKYMTFIMDPLLFPSIMKYGRQLDFHDFVNQVAPVTFGYPPVSSFPDMDHQIQRSFRLLQGDNLLALTESMMGNLQAVFRQDFLGDAGGEAAGEGWSTGGLYDFCSSLMFEATFLTLYGSPDHACRHSDMAALRHHFTKFDNMFPLLVAGIPIWLLGRTKATREKLIRYFLPQRMLGWSNTSLFITMRSRVFEQNDMLSDTDKGAHHFAILWASVGNTVPASFWALYYLINQQEALQAIRQELHRVLQHPESQDPWEPEVMISKDQLEQLVYMESAINESLRLSSASMNIRVAQQDFTLQLDKQHAVAVRRGDFIALYPQMMHMDPEIFTEPQVYKYDRFIEDGREKTDFFKRGQKLKFYRMPFGSGSSICPGRFFAINEIKQFLCLLLIYLDMEMEEGQEEAQLDNSRAGLGILLPTKDVRFRYRLRRPTS</sequence>
<comment type="pathway">
    <text evidence="3">Lipid metabolism; bile acid biosynthesis.</text>
</comment>
<keyword evidence="8" id="KW-0560">Oxidoreductase</keyword>
<keyword evidence="6 13" id="KW-0479">Metal-binding</keyword>
<evidence type="ECO:0000256" key="6">
    <source>
        <dbReference type="ARBA" id="ARBA00022723"/>
    </source>
</evidence>
<comment type="cofactor">
    <cofactor evidence="1 13 14">
        <name>heme</name>
        <dbReference type="ChEBI" id="CHEBI:30413"/>
    </cofactor>
</comment>